<keyword evidence="4" id="KW-0547">Nucleotide-binding</keyword>
<dbReference type="SUPFAM" id="SSF52540">
    <property type="entry name" value="P-loop containing nucleoside triphosphate hydrolases"/>
    <property type="match status" value="1"/>
</dbReference>
<sequence>MTSGRWFALTALGWLAESFVGALVGKAVDRAVQQFGEQHGVEDDLEKLKDSLDHARLTISTVECLRINDEVLQQRLKELLIRLKNAAYDADDLLDEFQYRILEQQIEQQGDEAGNRPSSSSYSTPPPTKRTKISFSSYTSGLFRKGDDDDVQKIRKIKGRLDDNSVALEKIYSSLSAEDDRGKKQLVSSASRQTSSLSTEPHLFGRDKELQELKDLLLKPEVVSEFGQSGVSVLSIYGMGGIGKTTLAQEVFNDSSVEEYFKLRIWVCVSENFYTDRLTREIIEYATKKKCDLTSFAALQVDLKEKITPERFLLVLDDVWNEDRHKWESLCAPLRYGKPGSKILVTTRSRKIADMIGDVDPIHLEGLDEESFWEFFKKCAFGCSNSGFLHPHMEAMAKKMTCKLKGLPLAAKTLGGLLSMKLDEQYWESILDSEIWQLPQEENGIMPVLQLSYQHLPPHLKQCFAFCSLFPKDYKFSEFELIGIWIAEGFIVPQGSTRMEELGSNYFHELVNRSFIQKSKDGVFIMHDLIHDLAELISMGEFHRIEKDKSHDISNNIRHLSMHEEEEGMQTRVLTEFSHYDKLRTMMLSVRLSSKSFNFDCGILEKLKNIHVLALNNCSLEELPDSIGKLIHLRYLDLSGNYDIRRLPESLCDLYNLQTLKLNYCYNLESLPHGMMKLINLRKLDVENKFISEITEVGKLTSLQNLAAFKVTKDNGHKLPELNGLKQLRGKLRITNLENVENKDEANIASLKSKEHLNELELEWTSMQESDSDVNLHISEQVLEGLQPHHNIQSLTIRGYNGARPPNWLHGQVYSRLEAFHLENCKRWNDLSVIGQLSQLKSLSLVKIPVHTQNLHNLFDPIVCKFFSQLESLVLEGITMLEDLPNLGQLPCLTVISIKSLPGVKMLGNKFFARTKEGSCFPRLRTLRFTEMPAWEEFYGSDDRNLFPCLEDLDISNCQKLQMLPPLPPSIQHVKLNNVGLVDCPRFWKAIDECSRITNSASLTYLSIQNCPNLTSLEQGLLPHHLQRIRIENCEQLSWVPVKRLKELNSLWSLSIKECPKLMGMSTPDEYIDFQLPPSIKELCLSDCGNLSQSLLGFLHNLTSLAVLLISKCPNLVSLPVEPSLRLIRIEIQNCNELRSVEGLPIKNLEVLKIKGCPKLLLPQTEKLPVWELEIDDTAFMNQPLIKNSLSSVSELTISSSREAVMFEGEDQESLQSLTSLHSFCFSDCKNLQSLPTKLYTLKSLQVLRIHNCPQIQSLPEKGLPPSLTDLEFEGCDRALEQQLVRHLAEIKKSWLIPSSLRHLVVEVHNATKWIIFAENHPPSTYKSDHEEVVLASILLRRPQHPAKMQVLERLTGGVGEWTEARARKCTSHVGRRSRATPQEEDSDARFPAISKCLRPEEEREELTLGFLWPAALSCADRSAAAVEYEDLGHSSGAGFQWPAEEKERPAVD</sequence>
<feature type="signal peptide" evidence="8">
    <location>
        <begin position="1"/>
        <end position="22"/>
    </location>
</feature>
<keyword evidence="3" id="KW-0677">Repeat</keyword>
<dbReference type="FunFam" id="3.40.50.300:FF:001091">
    <property type="entry name" value="Probable disease resistance protein At1g61300"/>
    <property type="match status" value="1"/>
</dbReference>
<dbReference type="InterPro" id="IPR058922">
    <property type="entry name" value="WHD_DRP"/>
</dbReference>
<feature type="region of interest" description="Disordered" evidence="7">
    <location>
        <begin position="107"/>
        <end position="133"/>
    </location>
</feature>
<dbReference type="GO" id="GO:0009626">
    <property type="term" value="P:plant-type hypersensitive response"/>
    <property type="evidence" value="ECO:0007669"/>
    <property type="project" value="UniProtKB-ARBA"/>
</dbReference>
<dbReference type="GO" id="GO:0042742">
    <property type="term" value="P:defense response to bacterium"/>
    <property type="evidence" value="ECO:0007669"/>
    <property type="project" value="UniProtKB-ARBA"/>
</dbReference>
<dbReference type="PRINTS" id="PR00364">
    <property type="entry name" value="DISEASERSIST"/>
</dbReference>
<dbReference type="Pfam" id="PF00931">
    <property type="entry name" value="NB-ARC"/>
    <property type="match status" value="1"/>
</dbReference>
<dbReference type="InterPro" id="IPR042197">
    <property type="entry name" value="Apaf_helical"/>
</dbReference>
<evidence type="ECO:0000256" key="5">
    <source>
        <dbReference type="ARBA" id="ARBA00022821"/>
    </source>
</evidence>
<feature type="domain" description="NB-ARC" evidence="9">
    <location>
        <begin position="228"/>
        <end position="381"/>
    </location>
</feature>
<evidence type="ECO:0000259" key="9">
    <source>
        <dbReference type="Pfam" id="PF00931"/>
    </source>
</evidence>
<feature type="region of interest" description="Disordered" evidence="7">
    <location>
        <begin position="1434"/>
        <end position="1453"/>
    </location>
</feature>
<dbReference type="SUPFAM" id="SSF52058">
    <property type="entry name" value="L domain-like"/>
    <property type="match status" value="2"/>
</dbReference>
<evidence type="ECO:0000259" key="12">
    <source>
        <dbReference type="Pfam" id="PF25019"/>
    </source>
</evidence>
<dbReference type="Gene3D" id="1.20.5.4130">
    <property type="match status" value="1"/>
</dbReference>
<evidence type="ECO:0000256" key="7">
    <source>
        <dbReference type="SAM" id="MobiDB-lite"/>
    </source>
</evidence>
<feature type="domain" description="Disease resistance protein winged helix" evidence="11">
    <location>
        <begin position="469"/>
        <end position="534"/>
    </location>
</feature>
<dbReference type="Gene3D" id="1.10.8.430">
    <property type="entry name" value="Helical domain of apoptotic protease-activating factors"/>
    <property type="match status" value="1"/>
</dbReference>
<evidence type="ECO:0000256" key="4">
    <source>
        <dbReference type="ARBA" id="ARBA00022741"/>
    </source>
</evidence>
<keyword evidence="8" id="KW-0732">Signal</keyword>
<dbReference type="InterPro" id="IPR056789">
    <property type="entry name" value="LRR_R13L1-DRL21"/>
</dbReference>
<dbReference type="Gene3D" id="3.40.50.300">
    <property type="entry name" value="P-loop containing nucleotide triphosphate hydrolases"/>
    <property type="match status" value="1"/>
</dbReference>
<keyword evidence="5" id="KW-0611">Plant defense</keyword>
<organism evidence="13 14">
    <name type="scientific">Zingiber officinale</name>
    <name type="common">Ginger</name>
    <name type="synonym">Amomum zingiber</name>
    <dbReference type="NCBI Taxonomy" id="94328"/>
    <lineage>
        <taxon>Eukaryota</taxon>
        <taxon>Viridiplantae</taxon>
        <taxon>Streptophyta</taxon>
        <taxon>Embryophyta</taxon>
        <taxon>Tracheophyta</taxon>
        <taxon>Spermatophyta</taxon>
        <taxon>Magnoliopsida</taxon>
        <taxon>Liliopsida</taxon>
        <taxon>Zingiberales</taxon>
        <taxon>Zingiberaceae</taxon>
        <taxon>Zingiber</taxon>
    </lineage>
</organism>
<keyword evidence="6" id="KW-0067">ATP-binding</keyword>
<dbReference type="Pfam" id="PF18052">
    <property type="entry name" value="Rx_N"/>
    <property type="match status" value="1"/>
</dbReference>
<evidence type="ECO:0000256" key="6">
    <source>
        <dbReference type="ARBA" id="ARBA00022840"/>
    </source>
</evidence>
<dbReference type="PANTHER" id="PTHR36766">
    <property type="entry name" value="PLANT BROAD-SPECTRUM MILDEW RESISTANCE PROTEIN RPW8"/>
    <property type="match status" value="1"/>
</dbReference>
<feature type="domain" description="Disease resistance N-terminal" evidence="10">
    <location>
        <begin position="19"/>
        <end position="111"/>
    </location>
</feature>
<protein>
    <submittedName>
        <fullName evidence="13">Uncharacterized protein</fullName>
    </submittedName>
</protein>
<dbReference type="Proteomes" id="UP000734854">
    <property type="component" value="Unassembled WGS sequence"/>
</dbReference>
<keyword evidence="2" id="KW-0433">Leucine-rich repeat</keyword>
<dbReference type="Pfam" id="PF25019">
    <property type="entry name" value="LRR_R13L1-DRL21"/>
    <property type="match status" value="1"/>
</dbReference>
<comment type="caution">
    <text evidence="13">The sequence shown here is derived from an EMBL/GenBank/DDBJ whole genome shotgun (WGS) entry which is preliminary data.</text>
</comment>
<proteinExistence type="inferred from homology"/>
<dbReference type="EMBL" id="JACMSC010000018">
    <property type="protein sequence ID" value="KAG6477527.1"/>
    <property type="molecule type" value="Genomic_DNA"/>
</dbReference>
<feature type="compositionally biased region" description="Basic and acidic residues" evidence="7">
    <location>
        <begin position="1444"/>
        <end position="1453"/>
    </location>
</feature>
<evidence type="ECO:0000313" key="14">
    <source>
        <dbReference type="Proteomes" id="UP000734854"/>
    </source>
</evidence>
<dbReference type="InterPro" id="IPR036388">
    <property type="entry name" value="WH-like_DNA-bd_sf"/>
</dbReference>
<dbReference type="PANTHER" id="PTHR36766:SF40">
    <property type="entry name" value="DISEASE RESISTANCE PROTEIN RGA3"/>
    <property type="match status" value="1"/>
</dbReference>
<evidence type="ECO:0000256" key="2">
    <source>
        <dbReference type="ARBA" id="ARBA00022614"/>
    </source>
</evidence>
<feature type="domain" description="R13L1/DRL21-like LRR repeat region" evidence="12">
    <location>
        <begin position="720"/>
        <end position="847"/>
    </location>
</feature>
<evidence type="ECO:0000259" key="11">
    <source>
        <dbReference type="Pfam" id="PF23559"/>
    </source>
</evidence>
<evidence type="ECO:0000256" key="3">
    <source>
        <dbReference type="ARBA" id="ARBA00022737"/>
    </source>
</evidence>
<evidence type="ECO:0000259" key="10">
    <source>
        <dbReference type="Pfam" id="PF18052"/>
    </source>
</evidence>
<name>A0A8J5KI19_ZINOF</name>
<dbReference type="InterPro" id="IPR002182">
    <property type="entry name" value="NB-ARC"/>
</dbReference>
<evidence type="ECO:0000256" key="8">
    <source>
        <dbReference type="SAM" id="SignalP"/>
    </source>
</evidence>
<dbReference type="InterPro" id="IPR027417">
    <property type="entry name" value="P-loop_NTPase"/>
</dbReference>
<dbReference type="GO" id="GO:0005524">
    <property type="term" value="F:ATP binding"/>
    <property type="evidence" value="ECO:0007669"/>
    <property type="project" value="UniProtKB-KW"/>
</dbReference>
<keyword evidence="14" id="KW-1185">Reference proteome</keyword>
<dbReference type="Pfam" id="PF23559">
    <property type="entry name" value="WHD_DRP"/>
    <property type="match status" value="1"/>
</dbReference>
<accession>A0A8J5KI19</accession>
<dbReference type="Gene3D" id="3.80.10.10">
    <property type="entry name" value="Ribonuclease Inhibitor"/>
    <property type="match status" value="5"/>
</dbReference>
<evidence type="ECO:0000256" key="1">
    <source>
        <dbReference type="ARBA" id="ARBA00008894"/>
    </source>
</evidence>
<dbReference type="FunFam" id="1.10.10.10:FF:000322">
    <property type="entry name" value="Probable disease resistance protein At1g63360"/>
    <property type="match status" value="1"/>
</dbReference>
<evidence type="ECO:0000313" key="13">
    <source>
        <dbReference type="EMBL" id="KAG6477527.1"/>
    </source>
</evidence>
<dbReference type="InterPro" id="IPR041118">
    <property type="entry name" value="Rx_N"/>
</dbReference>
<dbReference type="GO" id="GO:0002758">
    <property type="term" value="P:innate immune response-activating signaling pathway"/>
    <property type="evidence" value="ECO:0007669"/>
    <property type="project" value="UniProtKB-ARBA"/>
</dbReference>
<dbReference type="GO" id="GO:0043531">
    <property type="term" value="F:ADP binding"/>
    <property type="evidence" value="ECO:0007669"/>
    <property type="project" value="InterPro"/>
</dbReference>
<dbReference type="Gene3D" id="1.10.10.10">
    <property type="entry name" value="Winged helix-like DNA-binding domain superfamily/Winged helix DNA-binding domain"/>
    <property type="match status" value="1"/>
</dbReference>
<comment type="similarity">
    <text evidence="1">Belongs to the disease resistance NB-LRR family.</text>
</comment>
<reference evidence="13 14" key="1">
    <citation type="submission" date="2020-08" db="EMBL/GenBank/DDBJ databases">
        <title>Plant Genome Project.</title>
        <authorList>
            <person name="Zhang R.-G."/>
        </authorList>
    </citation>
    <scope>NUCLEOTIDE SEQUENCE [LARGE SCALE GENOMIC DNA]</scope>
    <source>
        <tissue evidence="13">Rhizome</tissue>
    </source>
</reference>
<dbReference type="InterPro" id="IPR032675">
    <property type="entry name" value="LRR_dom_sf"/>
</dbReference>
<feature type="chain" id="PRO_5035325152" evidence="8">
    <location>
        <begin position="23"/>
        <end position="1453"/>
    </location>
</feature>
<gene>
    <name evidence="13" type="ORF">ZIOFF_066794</name>
</gene>